<reference evidence="3" key="1">
    <citation type="submission" date="2017-08" db="EMBL/GenBank/DDBJ databases">
        <title>Direct submision.</title>
        <authorList>
            <person name="Kim S.-J."/>
            <person name="Rhee S.-K."/>
        </authorList>
    </citation>
    <scope>NUCLEOTIDE SEQUENCE [LARGE SCALE GENOMIC DNA]</scope>
    <source>
        <strain evidence="3">GI5</strain>
    </source>
</reference>
<proteinExistence type="predicted"/>
<name>A0A2K9LKG7_9GAMM</name>
<dbReference type="Proteomes" id="UP000235116">
    <property type="component" value="Chromosome"/>
</dbReference>
<dbReference type="SMART" id="SM00953">
    <property type="entry name" value="RES"/>
    <property type="match status" value="1"/>
</dbReference>
<accession>A0A2K9LKG7</accession>
<organism evidence="2 3">
    <name type="scientific">Ketobacter alkanivorans</name>
    <dbReference type="NCBI Taxonomy" id="1917421"/>
    <lineage>
        <taxon>Bacteria</taxon>
        <taxon>Pseudomonadati</taxon>
        <taxon>Pseudomonadota</taxon>
        <taxon>Gammaproteobacteria</taxon>
        <taxon>Pseudomonadales</taxon>
        <taxon>Ketobacteraceae</taxon>
        <taxon>Ketobacter</taxon>
    </lineage>
</organism>
<dbReference type="AlphaFoldDB" id="A0A2K9LKG7"/>
<gene>
    <name evidence="2" type="ORF">Kalk_01900</name>
</gene>
<keyword evidence="3" id="KW-1185">Reference proteome</keyword>
<evidence type="ECO:0000313" key="3">
    <source>
        <dbReference type="Proteomes" id="UP000235116"/>
    </source>
</evidence>
<feature type="domain" description="RES" evidence="1">
    <location>
        <begin position="78"/>
        <end position="204"/>
    </location>
</feature>
<dbReference type="InterPro" id="IPR014914">
    <property type="entry name" value="RES_dom"/>
</dbReference>
<dbReference type="EMBL" id="CP022684">
    <property type="protein sequence ID" value="AUM11254.1"/>
    <property type="molecule type" value="Genomic_DNA"/>
</dbReference>
<evidence type="ECO:0000259" key="1">
    <source>
        <dbReference type="SMART" id="SM00953"/>
    </source>
</evidence>
<dbReference type="KEGG" id="kak:Kalk_01900"/>
<dbReference type="Pfam" id="PF08808">
    <property type="entry name" value="RES"/>
    <property type="match status" value="1"/>
</dbReference>
<dbReference type="RefSeq" id="WP_101892594.1">
    <property type="nucleotide sequence ID" value="NZ_CP022684.1"/>
</dbReference>
<evidence type="ECO:0000313" key="2">
    <source>
        <dbReference type="EMBL" id="AUM11254.1"/>
    </source>
</evidence>
<sequence length="244" mass="28086">MEDHYKEVWVEGPQYRIIPTKFPPINFFERFTPPELMEEAFEIESLTNERLMDQVGELSHVALRDRVSGPGASVVMAAFTHTGYASRFTNGNYGVYYAARDLETAIRETVYHRERFLEYTAEPACEVDVRVYKGTVEKPLIDLRHSRFAQYMQPDPEQYASAQLFGAKLRATECYGLLYPSVRKPNGECIAAFRPTAISLPVQSKWLVYHWDGKRIAKVYEKKEILIDLATSEKPEEEPTLSLC</sequence>
<protein>
    <recommendedName>
        <fullName evidence="1">RES domain-containing protein</fullName>
    </recommendedName>
</protein>
<dbReference type="OrthoDB" id="9795903at2"/>